<dbReference type="EMBL" id="CABITT030000004">
    <property type="protein sequence ID" value="VVB03227.1"/>
    <property type="molecule type" value="Genomic_DNA"/>
</dbReference>
<proteinExistence type="predicted"/>
<evidence type="ECO:0000313" key="2">
    <source>
        <dbReference type="EMBL" id="VVB03227.1"/>
    </source>
</evidence>
<dbReference type="NCBIfam" id="TIGR01640">
    <property type="entry name" value="F_box_assoc_1"/>
    <property type="match status" value="1"/>
</dbReference>
<dbReference type="Proteomes" id="UP000489600">
    <property type="component" value="Unassembled WGS sequence"/>
</dbReference>
<name>A0A565BNL7_9BRAS</name>
<protein>
    <recommendedName>
        <fullName evidence="1">F-box associated beta-propeller type 3 domain-containing protein</fullName>
    </recommendedName>
</protein>
<organism evidence="2 3">
    <name type="scientific">Arabis nemorensis</name>
    <dbReference type="NCBI Taxonomy" id="586526"/>
    <lineage>
        <taxon>Eukaryota</taxon>
        <taxon>Viridiplantae</taxon>
        <taxon>Streptophyta</taxon>
        <taxon>Embryophyta</taxon>
        <taxon>Tracheophyta</taxon>
        <taxon>Spermatophyta</taxon>
        <taxon>Magnoliopsida</taxon>
        <taxon>eudicotyledons</taxon>
        <taxon>Gunneridae</taxon>
        <taxon>Pentapetalae</taxon>
        <taxon>rosids</taxon>
        <taxon>malvids</taxon>
        <taxon>Brassicales</taxon>
        <taxon>Brassicaceae</taxon>
        <taxon>Arabideae</taxon>
        <taxon>Arabis</taxon>
    </lineage>
</organism>
<sequence>MAAYNCNCDGRPRLLLPESRSEGDEEIVFLHCNDAQQASMMTCDGLLCFTERDRVIVLNPSTGQLQRFRFGPNPVASKSKKSKLSCVMGFGRDKVSGSYKVVRMFFNSSFHCEILDVNIGEWRKLSPPPYEVDVGTESVCVNGSIYWLRLGPYFNILALNLHTLEFHDVSLPDTCFTFESHLVNLEDRLVLAKSKTWGGWELIIWIMDAEEEIWSSMYSISLADLTGNPWETTWFRLVTVSKLGDVVFSDNHKRLYKYYQETAEIRCLSSDICVISPYLENLVPIRSESGRRDLYPYIRTSRCRFLDSCGISTWNPSRIFDIAFIILVGCGCSLMYKIMG</sequence>
<comment type="caution">
    <text evidence="2">The sequence shown here is derived from an EMBL/GenBank/DDBJ whole genome shotgun (WGS) entry which is preliminary data.</text>
</comment>
<dbReference type="AlphaFoldDB" id="A0A565BNL7"/>
<dbReference type="InterPro" id="IPR015915">
    <property type="entry name" value="Kelch-typ_b-propeller"/>
</dbReference>
<dbReference type="PANTHER" id="PTHR31111">
    <property type="entry name" value="BNAA05G37150D PROTEIN-RELATED"/>
    <property type="match status" value="1"/>
</dbReference>
<gene>
    <name evidence="2" type="ORF">ANE_LOCUS13671</name>
</gene>
<dbReference type="InterPro" id="IPR013187">
    <property type="entry name" value="F-box-assoc_dom_typ3"/>
</dbReference>
<dbReference type="InterPro" id="IPR017451">
    <property type="entry name" value="F-box-assoc_interact_dom"/>
</dbReference>
<evidence type="ECO:0000259" key="1">
    <source>
        <dbReference type="Pfam" id="PF08268"/>
    </source>
</evidence>
<evidence type="ECO:0000313" key="3">
    <source>
        <dbReference type="Proteomes" id="UP000489600"/>
    </source>
</evidence>
<keyword evidence="3" id="KW-1185">Reference proteome</keyword>
<dbReference type="PANTHER" id="PTHR31111:SF113">
    <property type="entry name" value="F-BOX ASSOCIATED UBIQUITINATION EFFECTOR FAMILY PROTEIN"/>
    <property type="match status" value="1"/>
</dbReference>
<feature type="domain" description="F-box associated beta-propeller type 3" evidence="1">
    <location>
        <begin position="37"/>
        <end position="258"/>
    </location>
</feature>
<accession>A0A565BNL7</accession>
<dbReference type="Pfam" id="PF08268">
    <property type="entry name" value="FBA_3"/>
    <property type="match status" value="1"/>
</dbReference>
<dbReference type="OrthoDB" id="5319261at2759"/>
<reference evidence="2" key="1">
    <citation type="submission" date="2019-07" db="EMBL/GenBank/DDBJ databases">
        <authorList>
            <person name="Dittberner H."/>
        </authorList>
    </citation>
    <scope>NUCLEOTIDE SEQUENCE [LARGE SCALE GENOMIC DNA]</scope>
</reference>
<dbReference type="SUPFAM" id="SSF117281">
    <property type="entry name" value="Kelch motif"/>
    <property type="match status" value="1"/>
</dbReference>